<dbReference type="SUPFAM" id="SSF54637">
    <property type="entry name" value="Thioesterase/thiol ester dehydrase-isomerase"/>
    <property type="match status" value="1"/>
</dbReference>
<keyword evidence="2 3" id="KW-0378">Hydrolase</keyword>
<name>A0ABD5S2I6_9EURY</name>
<sequence>MTDFDSDLDLDVDAPDESDGPFVADLDVRFRDLDVMGHVNNAVYVSYLEQARLEYFAAVVDLDVDAPGNVVANLEIDYERSIEIDSDVRVTLWVDRLGETSFRMRYELRDGEETAATATTTQVVVGDDGSPRSVPDEWRERIVAFEGDRVDV</sequence>
<dbReference type="Pfam" id="PF13279">
    <property type="entry name" value="4HBT_2"/>
    <property type="match status" value="1"/>
</dbReference>
<dbReference type="Proteomes" id="UP001596328">
    <property type="component" value="Unassembled WGS sequence"/>
</dbReference>
<reference evidence="3 4" key="1">
    <citation type="journal article" date="2019" name="Int. J. Syst. Evol. Microbiol.">
        <title>The Global Catalogue of Microorganisms (GCM) 10K type strain sequencing project: providing services to taxonomists for standard genome sequencing and annotation.</title>
        <authorList>
            <consortium name="The Broad Institute Genomics Platform"/>
            <consortium name="The Broad Institute Genome Sequencing Center for Infectious Disease"/>
            <person name="Wu L."/>
            <person name="Ma J."/>
        </authorList>
    </citation>
    <scope>NUCLEOTIDE SEQUENCE [LARGE SCALE GENOMIC DNA]</scope>
    <source>
        <strain evidence="3 4">NBRC 111368</strain>
    </source>
</reference>
<proteinExistence type="inferred from homology"/>
<dbReference type="EC" id="3.1.2.-" evidence="3"/>
<dbReference type="PANTHER" id="PTHR31793">
    <property type="entry name" value="4-HYDROXYBENZOYL-COA THIOESTERASE FAMILY MEMBER"/>
    <property type="match status" value="1"/>
</dbReference>
<evidence type="ECO:0000313" key="4">
    <source>
        <dbReference type="Proteomes" id="UP001596328"/>
    </source>
</evidence>
<organism evidence="3 4">
    <name type="scientific">Halobium palmae</name>
    <dbReference type="NCBI Taxonomy" id="1776492"/>
    <lineage>
        <taxon>Archaea</taxon>
        <taxon>Methanobacteriati</taxon>
        <taxon>Methanobacteriota</taxon>
        <taxon>Stenosarchaea group</taxon>
        <taxon>Halobacteria</taxon>
        <taxon>Halobacteriales</taxon>
        <taxon>Haloferacaceae</taxon>
        <taxon>Halobium</taxon>
    </lineage>
</organism>
<feature type="non-terminal residue" evidence="3">
    <location>
        <position position="152"/>
    </location>
</feature>
<gene>
    <name evidence="3" type="ORF">ACFQE1_13820</name>
</gene>
<dbReference type="Gene3D" id="3.10.129.10">
    <property type="entry name" value="Hotdog Thioesterase"/>
    <property type="match status" value="1"/>
</dbReference>
<comment type="similarity">
    <text evidence="1">Belongs to the 4-hydroxybenzoyl-CoA thioesterase family.</text>
</comment>
<dbReference type="InterPro" id="IPR050563">
    <property type="entry name" value="4-hydroxybenzoyl-CoA_TE"/>
</dbReference>
<dbReference type="PANTHER" id="PTHR31793:SF27">
    <property type="entry name" value="NOVEL THIOESTERASE SUPERFAMILY DOMAIN AND SAPOSIN A-TYPE DOMAIN CONTAINING PROTEIN (0610012H03RIK)"/>
    <property type="match status" value="1"/>
</dbReference>
<dbReference type="InterPro" id="IPR029069">
    <property type="entry name" value="HotDog_dom_sf"/>
</dbReference>
<dbReference type="CDD" id="cd00586">
    <property type="entry name" value="4HBT"/>
    <property type="match status" value="1"/>
</dbReference>
<evidence type="ECO:0000256" key="2">
    <source>
        <dbReference type="ARBA" id="ARBA00022801"/>
    </source>
</evidence>
<dbReference type="GO" id="GO:0016787">
    <property type="term" value="F:hydrolase activity"/>
    <property type="evidence" value="ECO:0007669"/>
    <property type="project" value="UniProtKB-KW"/>
</dbReference>
<dbReference type="AlphaFoldDB" id="A0ABD5S2I6"/>
<dbReference type="EMBL" id="JBHSWU010000521">
    <property type="protein sequence ID" value="MFC6725427.1"/>
    <property type="molecule type" value="Genomic_DNA"/>
</dbReference>
<evidence type="ECO:0000313" key="3">
    <source>
        <dbReference type="EMBL" id="MFC6725427.1"/>
    </source>
</evidence>
<accession>A0ABD5S2I6</accession>
<protein>
    <submittedName>
        <fullName evidence="3">Acyl-CoA thioesterase</fullName>
        <ecNumber evidence="3">3.1.2.-</ecNumber>
    </submittedName>
</protein>
<comment type="caution">
    <text evidence="3">The sequence shown here is derived from an EMBL/GenBank/DDBJ whole genome shotgun (WGS) entry which is preliminary data.</text>
</comment>
<keyword evidence="4" id="KW-1185">Reference proteome</keyword>
<evidence type="ECO:0000256" key="1">
    <source>
        <dbReference type="ARBA" id="ARBA00005953"/>
    </source>
</evidence>